<feature type="transmembrane region" description="Helical" evidence="1">
    <location>
        <begin position="75"/>
        <end position="93"/>
    </location>
</feature>
<dbReference type="Proteomes" id="UP001515480">
    <property type="component" value="Unassembled WGS sequence"/>
</dbReference>
<feature type="transmembrane region" description="Helical" evidence="1">
    <location>
        <begin position="105"/>
        <end position="123"/>
    </location>
</feature>
<dbReference type="PROSITE" id="PS51257">
    <property type="entry name" value="PROKAR_LIPOPROTEIN"/>
    <property type="match status" value="1"/>
</dbReference>
<feature type="transmembrane region" description="Helical" evidence="1">
    <location>
        <begin position="12"/>
        <end position="30"/>
    </location>
</feature>
<keyword evidence="3" id="KW-1185">Reference proteome</keyword>
<proteinExistence type="predicted"/>
<evidence type="ECO:0000313" key="3">
    <source>
        <dbReference type="Proteomes" id="UP001515480"/>
    </source>
</evidence>
<keyword evidence="1" id="KW-0812">Transmembrane</keyword>
<name>A0AB34K2V9_PRYPA</name>
<feature type="transmembrane region" description="Helical" evidence="1">
    <location>
        <begin position="166"/>
        <end position="188"/>
    </location>
</feature>
<protein>
    <submittedName>
        <fullName evidence="2">Uncharacterized protein</fullName>
    </submittedName>
</protein>
<sequence>MADPSERSDALSQLVGAGFFCAGSGCFIWLSWVDDWVRPMRLGCGCWIAGASCYLSPPLRSAWRRACASTLARDAMPALAMLSWIVGCAFSFVDDVERELPLINGSFVAGAACLLADAGWRALAQWRRREASARARLVLRADGAAAVCYVLAAAFGGYAWEVGWVRFGMVCWLAGSLLSVVSPGVCLVPARRPKQVMEPTAVSTQPVQPEVH</sequence>
<accession>A0AB34K2V9</accession>
<feature type="transmembrane region" description="Helical" evidence="1">
    <location>
        <begin position="143"/>
        <end position="160"/>
    </location>
</feature>
<organism evidence="2 3">
    <name type="scientific">Prymnesium parvum</name>
    <name type="common">Toxic golden alga</name>
    <dbReference type="NCBI Taxonomy" id="97485"/>
    <lineage>
        <taxon>Eukaryota</taxon>
        <taxon>Haptista</taxon>
        <taxon>Haptophyta</taxon>
        <taxon>Prymnesiophyceae</taxon>
        <taxon>Prymnesiales</taxon>
        <taxon>Prymnesiaceae</taxon>
        <taxon>Prymnesium</taxon>
    </lineage>
</organism>
<comment type="caution">
    <text evidence="2">The sequence shown here is derived from an EMBL/GenBank/DDBJ whole genome shotgun (WGS) entry which is preliminary data.</text>
</comment>
<gene>
    <name evidence="2" type="ORF">AB1Y20_009898</name>
</gene>
<reference evidence="2 3" key="1">
    <citation type="journal article" date="2024" name="Science">
        <title>Giant polyketide synthase enzymes in the biosynthesis of giant marine polyether toxins.</title>
        <authorList>
            <person name="Fallon T.R."/>
            <person name="Shende V.V."/>
            <person name="Wierzbicki I.H."/>
            <person name="Pendleton A.L."/>
            <person name="Watervoot N.F."/>
            <person name="Auber R.P."/>
            <person name="Gonzalez D.J."/>
            <person name="Wisecaver J.H."/>
            <person name="Moore B.S."/>
        </authorList>
    </citation>
    <scope>NUCLEOTIDE SEQUENCE [LARGE SCALE GENOMIC DNA]</scope>
    <source>
        <strain evidence="2 3">12B1</strain>
    </source>
</reference>
<evidence type="ECO:0000313" key="2">
    <source>
        <dbReference type="EMBL" id="KAL1528555.1"/>
    </source>
</evidence>
<evidence type="ECO:0000256" key="1">
    <source>
        <dbReference type="SAM" id="Phobius"/>
    </source>
</evidence>
<dbReference type="EMBL" id="JBGBPQ010000002">
    <property type="protein sequence ID" value="KAL1528555.1"/>
    <property type="molecule type" value="Genomic_DNA"/>
</dbReference>
<keyword evidence="1" id="KW-0472">Membrane</keyword>
<dbReference type="AlphaFoldDB" id="A0AB34K2V9"/>
<keyword evidence="1" id="KW-1133">Transmembrane helix</keyword>